<proteinExistence type="predicted"/>
<sequence>MDQNTNISQVRDSSSLALLAKKFDESYDEREIPLMAFSFSATLKEIESLFDPDCTHLPDGVRKPTRLSLINIASLLLFKVDLFVAELSESELNNEDIESIMTIVHDLSFALNALEATTLADQLASSFARGLYAISQDLIRMVESIPDLLKKIIKEQGNV</sequence>
<accession>A0A833PHS1</accession>
<dbReference type="EMBL" id="WNDP01000014">
    <property type="protein sequence ID" value="KAF1027100.1"/>
    <property type="molecule type" value="Genomic_DNA"/>
</dbReference>
<organism evidence="1 2">
    <name type="scientific">Acinetobacter bereziniae</name>
    <name type="common">Acinetobacter genomosp. 10</name>
    <dbReference type="NCBI Taxonomy" id="106648"/>
    <lineage>
        <taxon>Bacteria</taxon>
        <taxon>Pseudomonadati</taxon>
        <taxon>Pseudomonadota</taxon>
        <taxon>Gammaproteobacteria</taxon>
        <taxon>Moraxellales</taxon>
        <taxon>Moraxellaceae</taxon>
        <taxon>Acinetobacter</taxon>
    </lineage>
</organism>
<evidence type="ECO:0000313" key="1">
    <source>
        <dbReference type="EMBL" id="KAF1027100.1"/>
    </source>
</evidence>
<reference evidence="2" key="1">
    <citation type="journal article" date="2020" name="MBio">
        <title>Horizontal gene transfer to a defensive symbiont with a reduced genome amongst a multipartite beetle microbiome.</title>
        <authorList>
            <person name="Waterworth S.C."/>
            <person name="Florez L.V."/>
            <person name="Rees E.R."/>
            <person name="Hertweck C."/>
            <person name="Kaltenpoth M."/>
            <person name="Kwan J.C."/>
        </authorList>
    </citation>
    <scope>NUCLEOTIDE SEQUENCE [LARGE SCALE GENOMIC DNA]</scope>
</reference>
<comment type="caution">
    <text evidence="1">The sequence shown here is derived from an EMBL/GenBank/DDBJ whole genome shotgun (WGS) entry which is preliminary data.</text>
</comment>
<dbReference type="Proteomes" id="UP000490535">
    <property type="component" value="Unassembled WGS sequence"/>
</dbReference>
<dbReference type="AlphaFoldDB" id="A0A833PHS1"/>
<name>A0A833PHS1_ACIBZ</name>
<gene>
    <name evidence="1" type="ORF">GAK29_00906</name>
</gene>
<evidence type="ECO:0000313" key="2">
    <source>
        <dbReference type="Proteomes" id="UP000490535"/>
    </source>
</evidence>
<protein>
    <submittedName>
        <fullName evidence="1">Uncharacterized protein</fullName>
    </submittedName>
</protein>